<feature type="compositionally biased region" description="Low complexity" evidence="1">
    <location>
        <begin position="698"/>
        <end position="710"/>
    </location>
</feature>
<feature type="compositionally biased region" description="Basic and acidic residues" evidence="1">
    <location>
        <begin position="321"/>
        <end position="339"/>
    </location>
</feature>
<feature type="compositionally biased region" description="Basic and acidic residues" evidence="1">
    <location>
        <begin position="733"/>
        <end position="742"/>
    </location>
</feature>
<dbReference type="OrthoDB" id="3215314at2759"/>
<sequence length="751" mass="85409">MNSKLEADKSLFYSRWKSTPDVYLQPETHCRGPRVPSLVWFCLQCISESPDQIQLPYKLIYRPPKSLPPKSFRLIDKLLRAAPARNNYYMRSVDDLEPDLRKLDPRLWATIIQIFDQIPTELRNYTLALNDNLLPLIQGIKNTDTFSLLTILELPGCDALTDDSITGLRGLHTLTALDASNTRLSSRGIVALARTLRVNDPEESARALNGPWGLRVLRLKHCAGIDDTVYQVLSSFPLLTVVDLRGTKCRPPTTPNKSSFSASKERRMFSSDLASSLEVLQKHQQDIRMFSAPRQYCFTLRIKNLCHEQIASALTERYEKQGDSTHQYYDDISHDRNDQGDENDEESLSEEDQGEEEISWRRNESPEGFWYQEYEYDEKLVGDSHSRIKGKKQSLRQLRKTPTPLDNNPWRLKEPSQRGFLPSETRPLKRFKRPSAAGRDPQESSPEGCFPRTVEMSSDSETDEQTVGHPMNILPRRGLHWYDADHQRATAYVPLSVTRGNYDDDLMLYRPMRPWHLLGKELDELLEKEARLAENARVNGTNAAPVDIAPGNRNMLKAQVGLHAMTALAVRRRQKETIQPQSESTQAVSLNPPPTQTAQPIEINPFNRKVQKPLRPISALRVPTFTQELIEKSTRMAQDLDSHETTPTAPTPRQAKDRDIIAKSISQWGPPSTIISRAATMTSTERGKEQQKRRDVWPPESISSTSSPASLNKTTSTVAPLRPKKSQGKGKGKKAEESRFDWEAWATKKTI</sequence>
<feature type="compositionally biased region" description="Acidic residues" evidence="1">
    <location>
        <begin position="340"/>
        <end position="357"/>
    </location>
</feature>
<dbReference type="Gene3D" id="3.80.10.10">
    <property type="entry name" value="Ribonuclease Inhibitor"/>
    <property type="match status" value="1"/>
</dbReference>
<dbReference type="SUPFAM" id="SSF52047">
    <property type="entry name" value="RNI-like"/>
    <property type="match status" value="1"/>
</dbReference>
<dbReference type="EMBL" id="JAACJO010000005">
    <property type="protein sequence ID" value="KAF5357861.1"/>
    <property type="molecule type" value="Genomic_DNA"/>
</dbReference>
<keyword evidence="3" id="KW-1185">Reference proteome</keyword>
<feature type="region of interest" description="Disordered" evidence="1">
    <location>
        <begin position="575"/>
        <end position="600"/>
    </location>
</feature>
<feature type="compositionally biased region" description="Basic and acidic residues" evidence="1">
    <location>
        <begin position="685"/>
        <end position="697"/>
    </location>
</feature>
<reference evidence="2 3" key="1">
    <citation type="journal article" date="2020" name="ISME J.">
        <title>Uncovering the hidden diversity of litter-decomposition mechanisms in mushroom-forming fungi.</title>
        <authorList>
            <person name="Floudas D."/>
            <person name="Bentzer J."/>
            <person name="Ahren D."/>
            <person name="Johansson T."/>
            <person name="Persson P."/>
            <person name="Tunlid A."/>
        </authorList>
    </citation>
    <scope>NUCLEOTIDE SEQUENCE [LARGE SCALE GENOMIC DNA]</scope>
    <source>
        <strain evidence="2 3">CBS 146.42</strain>
    </source>
</reference>
<gene>
    <name evidence="2" type="ORF">D9756_001580</name>
</gene>
<evidence type="ECO:0000313" key="2">
    <source>
        <dbReference type="EMBL" id="KAF5357861.1"/>
    </source>
</evidence>
<feature type="compositionally biased region" description="Basic residues" evidence="1">
    <location>
        <begin position="722"/>
        <end position="732"/>
    </location>
</feature>
<evidence type="ECO:0000313" key="3">
    <source>
        <dbReference type="Proteomes" id="UP000559027"/>
    </source>
</evidence>
<organism evidence="2 3">
    <name type="scientific">Leucocoprinus leucothites</name>
    <dbReference type="NCBI Taxonomy" id="201217"/>
    <lineage>
        <taxon>Eukaryota</taxon>
        <taxon>Fungi</taxon>
        <taxon>Dikarya</taxon>
        <taxon>Basidiomycota</taxon>
        <taxon>Agaricomycotina</taxon>
        <taxon>Agaricomycetes</taxon>
        <taxon>Agaricomycetidae</taxon>
        <taxon>Agaricales</taxon>
        <taxon>Agaricineae</taxon>
        <taxon>Agaricaceae</taxon>
        <taxon>Leucocoprinus</taxon>
    </lineage>
</organism>
<feature type="region of interest" description="Disordered" evidence="1">
    <location>
        <begin position="321"/>
        <end position="362"/>
    </location>
</feature>
<proteinExistence type="predicted"/>
<dbReference type="InterPro" id="IPR032675">
    <property type="entry name" value="LRR_dom_sf"/>
</dbReference>
<accession>A0A8H5LHR2</accession>
<dbReference type="Proteomes" id="UP000559027">
    <property type="component" value="Unassembled WGS sequence"/>
</dbReference>
<feature type="region of interest" description="Disordered" evidence="1">
    <location>
        <begin position="636"/>
        <end position="751"/>
    </location>
</feature>
<feature type="compositionally biased region" description="Basic residues" evidence="1">
    <location>
        <begin position="387"/>
        <end position="399"/>
    </location>
</feature>
<feature type="compositionally biased region" description="Polar residues" evidence="1">
    <location>
        <begin position="664"/>
        <end position="684"/>
    </location>
</feature>
<protein>
    <submittedName>
        <fullName evidence="2">Uncharacterized protein</fullName>
    </submittedName>
</protein>
<comment type="caution">
    <text evidence="2">The sequence shown here is derived from an EMBL/GenBank/DDBJ whole genome shotgun (WGS) entry which is preliminary data.</text>
</comment>
<feature type="compositionally biased region" description="Polar residues" evidence="1">
    <location>
        <begin position="577"/>
        <end position="589"/>
    </location>
</feature>
<name>A0A8H5LHR2_9AGAR</name>
<dbReference type="AlphaFoldDB" id="A0A8H5LHR2"/>
<evidence type="ECO:0000256" key="1">
    <source>
        <dbReference type="SAM" id="MobiDB-lite"/>
    </source>
</evidence>
<feature type="region of interest" description="Disordered" evidence="1">
    <location>
        <begin position="384"/>
        <end position="471"/>
    </location>
</feature>